<keyword evidence="3" id="KW-1185">Reference proteome</keyword>
<proteinExistence type="predicted"/>
<evidence type="ECO:0000259" key="1">
    <source>
        <dbReference type="SMART" id="SM00421"/>
    </source>
</evidence>
<evidence type="ECO:0000313" key="2">
    <source>
        <dbReference type="EMBL" id="MCL6285240.1"/>
    </source>
</evidence>
<dbReference type="SMART" id="SM00421">
    <property type="entry name" value="HTH_LUXR"/>
    <property type="match status" value="1"/>
</dbReference>
<accession>A0ABT0Q601</accession>
<comment type="caution">
    <text evidence="2">The sequence shown here is derived from an EMBL/GenBank/DDBJ whole genome shotgun (WGS) entry which is preliminary data.</text>
</comment>
<dbReference type="Gene3D" id="1.10.10.10">
    <property type="entry name" value="Winged helix-like DNA-binding domain superfamily/Winged helix DNA-binding domain"/>
    <property type="match status" value="1"/>
</dbReference>
<dbReference type="EMBL" id="JAMFMB010000025">
    <property type="protein sequence ID" value="MCL6285240.1"/>
    <property type="molecule type" value="Genomic_DNA"/>
</dbReference>
<dbReference type="InterPro" id="IPR016032">
    <property type="entry name" value="Sig_transdc_resp-reg_C-effctor"/>
</dbReference>
<dbReference type="InterPro" id="IPR036388">
    <property type="entry name" value="WH-like_DNA-bd_sf"/>
</dbReference>
<organism evidence="2 3">
    <name type="scientific">Ruegeria spongiae</name>
    <dbReference type="NCBI Taxonomy" id="2942209"/>
    <lineage>
        <taxon>Bacteria</taxon>
        <taxon>Pseudomonadati</taxon>
        <taxon>Pseudomonadota</taxon>
        <taxon>Alphaproteobacteria</taxon>
        <taxon>Rhodobacterales</taxon>
        <taxon>Roseobacteraceae</taxon>
        <taxon>Ruegeria</taxon>
    </lineage>
</organism>
<dbReference type="RefSeq" id="WP_249711838.1">
    <property type="nucleotide sequence ID" value="NZ_JAMFMB010000025.1"/>
</dbReference>
<dbReference type="Proteomes" id="UP001203880">
    <property type="component" value="Unassembled WGS sequence"/>
</dbReference>
<gene>
    <name evidence="2" type="ORF">M3P21_17055</name>
</gene>
<sequence length="321" mass="34492">MSSRRLVDVWVGQGKTGSALPLSDTADLVSSKVKTFLSQRQDRPVRRAAKGESETWLRSHRYLIGIGAQVGNFAPMAAFVNGAVGSASRPELQSLARIGLTFAEQLRNERAEADPAEGLNGLQAQIPDIILRSLSFGVAVSDAAGDLRYMTSLAETWLVENDELHVAHDRLAAGLPQNQKALQAALSAATVTPGQVSVVQLGGTENLPKTVIVMPVSQSPGLAMIVFGHAQGDRALRDLMLETLGLTVAERQLAKQLLAGKSLAAAAEENNLTISTARSYLKRIFAKTGSHRQSQFITLYHQLMPPLRVAAHPQPGPERQQ</sequence>
<feature type="domain" description="HTH luxR-type" evidence="1">
    <location>
        <begin position="243"/>
        <end position="300"/>
    </location>
</feature>
<name>A0ABT0Q601_9RHOB</name>
<dbReference type="InterPro" id="IPR000792">
    <property type="entry name" value="Tscrpt_reg_LuxR_C"/>
</dbReference>
<evidence type="ECO:0000313" key="3">
    <source>
        <dbReference type="Proteomes" id="UP001203880"/>
    </source>
</evidence>
<protein>
    <submittedName>
        <fullName evidence="2">Helix-turn-helix transcriptional regulator</fullName>
    </submittedName>
</protein>
<dbReference type="SUPFAM" id="SSF46894">
    <property type="entry name" value="C-terminal effector domain of the bipartite response regulators"/>
    <property type="match status" value="1"/>
</dbReference>
<reference evidence="2" key="1">
    <citation type="submission" date="2022-05" db="EMBL/GenBank/DDBJ databases">
        <authorList>
            <person name="Park J.-S."/>
        </authorList>
    </citation>
    <scope>NUCLEOTIDE SEQUENCE</scope>
    <source>
        <strain evidence="2">2012CJ41-6</strain>
    </source>
</reference>